<comment type="caution">
    <text evidence="1">The sequence shown here is derived from an EMBL/GenBank/DDBJ whole genome shotgun (WGS) entry which is preliminary data.</text>
</comment>
<protein>
    <recommendedName>
        <fullName evidence="3">Sulfide dehydrogenase</fullName>
    </recommendedName>
</protein>
<dbReference type="OrthoDB" id="9811281at2"/>
<keyword evidence="2" id="KW-1185">Reference proteome</keyword>
<gene>
    <name evidence="1" type="ORF">Mlute_02367</name>
</gene>
<dbReference type="EMBL" id="QWKZ01000095">
    <property type="protein sequence ID" value="RIH82856.1"/>
    <property type="molecule type" value="Genomic_DNA"/>
</dbReference>
<dbReference type="GO" id="GO:0020037">
    <property type="term" value="F:heme binding"/>
    <property type="evidence" value="ECO:0007669"/>
    <property type="project" value="InterPro"/>
</dbReference>
<evidence type="ECO:0000313" key="2">
    <source>
        <dbReference type="Proteomes" id="UP000265800"/>
    </source>
</evidence>
<accession>A0A399EGJ5</accession>
<dbReference type="Gene3D" id="1.10.760.10">
    <property type="entry name" value="Cytochrome c-like domain"/>
    <property type="match status" value="1"/>
</dbReference>
<name>A0A399EGJ5_9DEIN</name>
<dbReference type="GO" id="GO:0009055">
    <property type="term" value="F:electron transfer activity"/>
    <property type="evidence" value="ECO:0007669"/>
    <property type="project" value="InterPro"/>
</dbReference>
<sequence>MKRYYWMLLVLLGVWVLAQDSSLPGVKEAGSYTQGSLGQVLQPLPVTNAQPDGVYGVGAWPLYTPELADGPGKELVMGYCQVCHSATYITMQPPLPAATWEAEVQKMIKTFGAQIPDEAAKQITAYLQAHYTPETRKP</sequence>
<dbReference type="RefSeq" id="WP_119360893.1">
    <property type="nucleotide sequence ID" value="NZ_QWKZ01000095.1"/>
</dbReference>
<reference evidence="1 2" key="1">
    <citation type="submission" date="2018-08" db="EMBL/GenBank/DDBJ databases">
        <title>Meiothermus luteus KCTC 52599 genome sequencing project.</title>
        <authorList>
            <person name="Da Costa M.S."/>
            <person name="Albuquerque L."/>
            <person name="Raposo P."/>
            <person name="Froufe H.J.C."/>
            <person name="Barroso C.S."/>
            <person name="Egas C."/>
        </authorList>
    </citation>
    <scope>NUCLEOTIDE SEQUENCE [LARGE SCALE GENOMIC DNA]</scope>
    <source>
        <strain evidence="1 2">KCTC 52599</strain>
    </source>
</reference>
<organism evidence="1 2">
    <name type="scientific">Meiothermus luteus</name>
    <dbReference type="NCBI Taxonomy" id="2026184"/>
    <lineage>
        <taxon>Bacteria</taxon>
        <taxon>Thermotogati</taxon>
        <taxon>Deinococcota</taxon>
        <taxon>Deinococci</taxon>
        <taxon>Thermales</taxon>
        <taxon>Thermaceae</taxon>
        <taxon>Meiothermus</taxon>
    </lineage>
</organism>
<evidence type="ECO:0000313" key="1">
    <source>
        <dbReference type="EMBL" id="RIH82856.1"/>
    </source>
</evidence>
<dbReference type="InterPro" id="IPR036909">
    <property type="entry name" value="Cyt_c-like_dom_sf"/>
</dbReference>
<dbReference type="SUPFAM" id="SSF46626">
    <property type="entry name" value="Cytochrome c"/>
    <property type="match status" value="1"/>
</dbReference>
<dbReference type="AlphaFoldDB" id="A0A399EGJ5"/>
<proteinExistence type="predicted"/>
<evidence type="ECO:0008006" key="3">
    <source>
        <dbReference type="Google" id="ProtNLM"/>
    </source>
</evidence>
<dbReference type="Proteomes" id="UP000265800">
    <property type="component" value="Unassembled WGS sequence"/>
</dbReference>